<proteinExistence type="predicted"/>
<sequence>MEEDEDVDEHIQREGPYKAHDEIREKAKKHKITSFTSFIKCMCSYKTICMFTSLDAYNLSIITWQVFIGVVWQKIQPEVSARHQPESEESALKENRMLEKGGRRVEDDENED</sequence>
<dbReference type="EMBL" id="JAWJWF010000048">
    <property type="protein sequence ID" value="KAK6620172.1"/>
    <property type="molecule type" value="Genomic_DNA"/>
</dbReference>
<protein>
    <submittedName>
        <fullName evidence="2">Uncharacterized protein</fullName>
    </submittedName>
</protein>
<gene>
    <name evidence="2" type="ORF">RUM44_006573</name>
</gene>
<evidence type="ECO:0000313" key="2">
    <source>
        <dbReference type="EMBL" id="KAK6620172.1"/>
    </source>
</evidence>
<evidence type="ECO:0000256" key="1">
    <source>
        <dbReference type="SAM" id="MobiDB-lite"/>
    </source>
</evidence>
<feature type="compositionally biased region" description="Basic and acidic residues" evidence="1">
    <location>
        <begin position="80"/>
        <end position="106"/>
    </location>
</feature>
<accession>A0ABR1AK06</accession>
<keyword evidence="3" id="KW-1185">Reference proteome</keyword>
<comment type="caution">
    <text evidence="2">The sequence shown here is derived from an EMBL/GenBank/DDBJ whole genome shotgun (WGS) entry which is preliminary data.</text>
</comment>
<reference evidence="2 3" key="1">
    <citation type="submission" date="2023-09" db="EMBL/GenBank/DDBJ databases">
        <title>Genomes of two closely related lineages of the louse Polyplax serrata with different host specificities.</title>
        <authorList>
            <person name="Martinu J."/>
            <person name="Tarabai H."/>
            <person name="Stefka J."/>
            <person name="Hypsa V."/>
        </authorList>
    </citation>
    <scope>NUCLEOTIDE SEQUENCE [LARGE SCALE GENOMIC DNA]</scope>
    <source>
        <strain evidence="2">98ZLc_SE</strain>
    </source>
</reference>
<organism evidence="2 3">
    <name type="scientific">Polyplax serrata</name>
    <name type="common">Common mouse louse</name>
    <dbReference type="NCBI Taxonomy" id="468196"/>
    <lineage>
        <taxon>Eukaryota</taxon>
        <taxon>Metazoa</taxon>
        <taxon>Ecdysozoa</taxon>
        <taxon>Arthropoda</taxon>
        <taxon>Hexapoda</taxon>
        <taxon>Insecta</taxon>
        <taxon>Pterygota</taxon>
        <taxon>Neoptera</taxon>
        <taxon>Paraneoptera</taxon>
        <taxon>Psocodea</taxon>
        <taxon>Troctomorpha</taxon>
        <taxon>Phthiraptera</taxon>
        <taxon>Anoplura</taxon>
        <taxon>Polyplacidae</taxon>
        <taxon>Polyplax</taxon>
    </lineage>
</organism>
<dbReference type="Proteomes" id="UP001359485">
    <property type="component" value="Unassembled WGS sequence"/>
</dbReference>
<feature type="region of interest" description="Disordered" evidence="1">
    <location>
        <begin position="79"/>
        <end position="112"/>
    </location>
</feature>
<name>A0ABR1AK06_POLSC</name>
<evidence type="ECO:0000313" key="3">
    <source>
        <dbReference type="Proteomes" id="UP001359485"/>
    </source>
</evidence>